<evidence type="ECO:0000256" key="1">
    <source>
        <dbReference type="SAM" id="MobiDB-lite"/>
    </source>
</evidence>
<dbReference type="EMBL" id="CP069030">
    <property type="protein sequence ID" value="QRC98110.1"/>
    <property type="molecule type" value="Genomic_DNA"/>
</dbReference>
<reference evidence="3" key="1">
    <citation type="journal article" date="2021" name="BMC Genomics">
        <title>Chromosome-level genome assembly and manually-curated proteome of model necrotroph Parastagonospora nodorum Sn15 reveals a genome-wide trove of candidate effector homologs, and redundancy of virulence-related functions within an accessory chromosome.</title>
        <authorList>
            <person name="Bertazzoni S."/>
            <person name="Jones D.A.B."/>
            <person name="Phan H.T."/>
            <person name="Tan K.-C."/>
            <person name="Hane J.K."/>
        </authorList>
    </citation>
    <scope>NUCLEOTIDE SEQUENCE [LARGE SCALE GENOMIC DNA]</scope>
    <source>
        <strain evidence="3">SN15 / ATCC MYA-4574 / FGSC 10173)</strain>
    </source>
</reference>
<sequence length="99" mass="11025">MAQEQQEQQESPLHLAEILSDLVSLRVCDPSAALALVSARPNTSTHTETQKNAEEDDVELGRAKELLKLHYDVKERHKRGDLARGLEEARREVGRVVGG</sequence>
<organism evidence="2 3">
    <name type="scientific">Phaeosphaeria nodorum (strain SN15 / ATCC MYA-4574 / FGSC 10173)</name>
    <name type="common">Glume blotch fungus</name>
    <name type="synonym">Parastagonospora nodorum</name>
    <dbReference type="NCBI Taxonomy" id="321614"/>
    <lineage>
        <taxon>Eukaryota</taxon>
        <taxon>Fungi</taxon>
        <taxon>Dikarya</taxon>
        <taxon>Ascomycota</taxon>
        <taxon>Pezizomycotina</taxon>
        <taxon>Dothideomycetes</taxon>
        <taxon>Pleosporomycetidae</taxon>
        <taxon>Pleosporales</taxon>
        <taxon>Pleosporineae</taxon>
        <taxon>Phaeosphaeriaceae</taxon>
        <taxon>Parastagonospora</taxon>
    </lineage>
</organism>
<keyword evidence="3" id="KW-1185">Reference proteome</keyword>
<evidence type="ECO:0000313" key="2">
    <source>
        <dbReference type="EMBL" id="QRC98110.1"/>
    </source>
</evidence>
<evidence type="ECO:0000313" key="3">
    <source>
        <dbReference type="Proteomes" id="UP000663193"/>
    </source>
</evidence>
<dbReference type="KEGG" id="pno:SNOG_04218"/>
<feature type="region of interest" description="Disordered" evidence="1">
    <location>
        <begin position="39"/>
        <end position="58"/>
    </location>
</feature>
<accession>A0A7U2F3P2</accession>
<gene>
    <name evidence="2" type="ORF">JI435_042180</name>
</gene>
<name>A0A7U2F3P2_PHANO</name>
<dbReference type="Proteomes" id="UP000663193">
    <property type="component" value="Chromosome 8"/>
</dbReference>
<dbReference type="OMA" id="RVCGHNE"/>
<protein>
    <submittedName>
        <fullName evidence="2">Uncharacterized protein</fullName>
    </submittedName>
</protein>
<proteinExistence type="predicted"/>
<dbReference type="VEuPathDB" id="FungiDB:JI435_042180"/>
<dbReference type="AlphaFoldDB" id="A0A7U2F3P2"/>
<feature type="compositionally biased region" description="Basic and acidic residues" evidence="1">
    <location>
        <begin position="48"/>
        <end position="58"/>
    </location>
</feature>
<dbReference type="OrthoDB" id="5394455at2759"/>
<dbReference type="RefSeq" id="XP_001794638.1">
    <property type="nucleotide sequence ID" value="XM_001794586.1"/>
</dbReference>